<dbReference type="PANTHER" id="PTHR42718:SF46">
    <property type="entry name" value="BLR6921 PROTEIN"/>
    <property type="match status" value="1"/>
</dbReference>
<keyword evidence="12" id="KW-1185">Reference proteome</keyword>
<keyword evidence="4 9" id="KW-0812">Transmembrane</keyword>
<evidence type="ECO:0000256" key="2">
    <source>
        <dbReference type="ARBA" id="ARBA00022448"/>
    </source>
</evidence>
<accession>A0ABU2LM03</accession>
<comment type="subcellular location">
    <subcellularLocation>
        <location evidence="1">Cell membrane</location>
        <topology evidence="1">Multi-pass membrane protein</topology>
    </subcellularLocation>
</comment>
<dbReference type="Proteomes" id="UP001183420">
    <property type="component" value="Unassembled WGS sequence"/>
</dbReference>
<name>A0ABU2LM03_9ACTN</name>
<evidence type="ECO:0000256" key="7">
    <source>
        <dbReference type="ARBA" id="ARBA00023251"/>
    </source>
</evidence>
<feature type="transmembrane region" description="Helical" evidence="9">
    <location>
        <begin position="55"/>
        <end position="71"/>
    </location>
</feature>
<dbReference type="Pfam" id="PF07690">
    <property type="entry name" value="MFS_1"/>
    <property type="match status" value="1"/>
</dbReference>
<feature type="transmembrane region" description="Helical" evidence="9">
    <location>
        <begin position="307"/>
        <end position="324"/>
    </location>
</feature>
<comment type="caution">
    <text evidence="11">The sequence shown here is derived from an EMBL/GenBank/DDBJ whole genome shotgun (WGS) entry which is preliminary data.</text>
</comment>
<evidence type="ECO:0000313" key="11">
    <source>
        <dbReference type="EMBL" id="MDT0318608.1"/>
    </source>
</evidence>
<protein>
    <submittedName>
        <fullName evidence="11">MFS transporter</fullName>
    </submittedName>
</protein>
<dbReference type="PROSITE" id="PS50850">
    <property type="entry name" value="MFS"/>
    <property type="match status" value="1"/>
</dbReference>
<dbReference type="EMBL" id="JAVREM010000007">
    <property type="protein sequence ID" value="MDT0318608.1"/>
    <property type="molecule type" value="Genomic_DNA"/>
</dbReference>
<feature type="transmembrane region" description="Helical" evidence="9">
    <location>
        <begin position="202"/>
        <end position="222"/>
    </location>
</feature>
<dbReference type="Gene3D" id="1.20.1250.20">
    <property type="entry name" value="MFS general substrate transporter like domains"/>
    <property type="match status" value="1"/>
</dbReference>
<keyword evidence="7" id="KW-0046">Antibiotic resistance</keyword>
<feature type="transmembrane region" description="Helical" evidence="9">
    <location>
        <begin position="140"/>
        <end position="159"/>
    </location>
</feature>
<dbReference type="PRINTS" id="PR01036">
    <property type="entry name" value="TCRTETB"/>
</dbReference>
<feature type="domain" description="Major facilitator superfamily (MFS) profile" evidence="10">
    <location>
        <begin position="16"/>
        <end position="469"/>
    </location>
</feature>
<feature type="transmembrane region" description="Helical" evidence="9">
    <location>
        <begin position="440"/>
        <end position="461"/>
    </location>
</feature>
<feature type="region of interest" description="Disordered" evidence="8">
    <location>
        <begin position="466"/>
        <end position="488"/>
    </location>
</feature>
<dbReference type="CDD" id="cd17321">
    <property type="entry name" value="MFS_MMR_MDR_like"/>
    <property type="match status" value="1"/>
</dbReference>
<feature type="transmembrane region" description="Helical" evidence="9">
    <location>
        <begin position="398"/>
        <end position="420"/>
    </location>
</feature>
<dbReference type="InterPro" id="IPR036259">
    <property type="entry name" value="MFS_trans_sf"/>
</dbReference>
<organism evidence="11 12">
    <name type="scientific">Streptomyces millisiae</name>
    <dbReference type="NCBI Taxonomy" id="3075542"/>
    <lineage>
        <taxon>Bacteria</taxon>
        <taxon>Bacillati</taxon>
        <taxon>Actinomycetota</taxon>
        <taxon>Actinomycetes</taxon>
        <taxon>Kitasatosporales</taxon>
        <taxon>Streptomycetaceae</taxon>
        <taxon>Streptomyces</taxon>
    </lineage>
</organism>
<dbReference type="RefSeq" id="WP_311597381.1">
    <property type="nucleotide sequence ID" value="NZ_JAVREM010000007.1"/>
</dbReference>
<keyword evidence="3" id="KW-1003">Cell membrane</keyword>
<evidence type="ECO:0000256" key="3">
    <source>
        <dbReference type="ARBA" id="ARBA00022475"/>
    </source>
</evidence>
<evidence type="ECO:0000259" key="10">
    <source>
        <dbReference type="PROSITE" id="PS50850"/>
    </source>
</evidence>
<feature type="transmembrane region" description="Helical" evidence="9">
    <location>
        <begin position="336"/>
        <end position="354"/>
    </location>
</feature>
<keyword evidence="2" id="KW-0813">Transport</keyword>
<keyword evidence="5 9" id="KW-1133">Transmembrane helix</keyword>
<dbReference type="SUPFAM" id="SSF103473">
    <property type="entry name" value="MFS general substrate transporter"/>
    <property type="match status" value="1"/>
</dbReference>
<sequence length="488" mass="48989">MTSPPRTSERNDRGLALLTVLMAAILATVTASDMVNLMLPTIGAEFGASEAELAWVVTGFLLVFAVGVPLYGRVSDRVGLRRLFAFALLTYAAGSLLCAVSPNLPALVTGRIVTGVGAAAIPVLSVIAVTRLLPGDRRGVGIGVVSAGAGIGTAAGPAVGGGIGEALGWPALFWIMLVVSLLLLPAAWRVLPDERPSGTGRLDLPGGALLGLGAGLALFGMTQAQVSGFAAPSAWGSLLIAVAALALFGRRTVSVDQPFVPPALFTNRVYRTGLLVAFLAMTVNLGGLVFVPLLVIEVNGLDPGEGALVMIPAGAAVALLSPLIGRLADRAAPRPLVLAGLTLMGLSALWLSALTDGSSVLPAGAGILGIGVGFMLVMTTVIGAAARELPAERAGVGLGILQGAQFLGAGTGPAVFGVLASARADGGGGALNPLYSGADGAAYSDVFLAMAAVVAGTLVVAARMRPAAQPEDGRRSPATRIPTRRRAS</sequence>
<feature type="transmembrane region" description="Helical" evidence="9">
    <location>
        <begin position="83"/>
        <end position="106"/>
    </location>
</feature>
<gene>
    <name evidence="11" type="ORF">RNC47_09700</name>
</gene>
<keyword evidence="6 9" id="KW-0472">Membrane</keyword>
<evidence type="ECO:0000313" key="12">
    <source>
        <dbReference type="Proteomes" id="UP001183420"/>
    </source>
</evidence>
<dbReference type="Gene3D" id="1.20.1720.10">
    <property type="entry name" value="Multidrug resistance protein D"/>
    <property type="match status" value="1"/>
</dbReference>
<evidence type="ECO:0000256" key="6">
    <source>
        <dbReference type="ARBA" id="ARBA00023136"/>
    </source>
</evidence>
<dbReference type="PANTHER" id="PTHR42718">
    <property type="entry name" value="MAJOR FACILITATOR SUPERFAMILY MULTIDRUG TRANSPORTER MFSC"/>
    <property type="match status" value="1"/>
</dbReference>
<feature type="transmembrane region" description="Helical" evidence="9">
    <location>
        <begin position="360"/>
        <end position="386"/>
    </location>
</feature>
<evidence type="ECO:0000256" key="8">
    <source>
        <dbReference type="SAM" id="MobiDB-lite"/>
    </source>
</evidence>
<evidence type="ECO:0000256" key="9">
    <source>
        <dbReference type="SAM" id="Phobius"/>
    </source>
</evidence>
<reference evidence="12" key="1">
    <citation type="submission" date="2023-07" db="EMBL/GenBank/DDBJ databases">
        <title>30 novel species of actinomycetes from the DSMZ collection.</title>
        <authorList>
            <person name="Nouioui I."/>
        </authorList>
    </citation>
    <scope>NUCLEOTIDE SEQUENCE [LARGE SCALE GENOMIC DNA]</scope>
    <source>
        <strain evidence="12">DSM 44918</strain>
    </source>
</reference>
<evidence type="ECO:0000256" key="4">
    <source>
        <dbReference type="ARBA" id="ARBA00022692"/>
    </source>
</evidence>
<feature type="transmembrane region" description="Helical" evidence="9">
    <location>
        <begin position="269"/>
        <end position="295"/>
    </location>
</feature>
<feature type="transmembrane region" description="Helical" evidence="9">
    <location>
        <begin position="228"/>
        <end position="248"/>
    </location>
</feature>
<dbReference type="InterPro" id="IPR020846">
    <property type="entry name" value="MFS_dom"/>
</dbReference>
<feature type="transmembrane region" description="Helical" evidence="9">
    <location>
        <begin position="112"/>
        <end position="133"/>
    </location>
</feature>
<evidence type="ECO:0000256" key="1">
    <source>
        <dbReference type="ARBA" id="ARBA00004651"/>
    </source>
</evidence>
<feature type="transmembrane region" description="Helical" evidence="9">
    <location>
        <begin position="171"/>
        <end position="190"/>
    </location>
</feature>
<evidence type="ECO:0000256" key="5">
    <source>
        <dbReference type="ARBA" id="ARBA00022989"/>
    </source>
</evidence>
<proteinExistence type="predicted"/>
<dbReference type="InterPro" id="IPR011701">
    <property type="entry name" value="MFS"/>
</dbReference>